<feature type="domain" description="Glutamine amidotransferase" evidence="2">
    <location>
        <begin position="4"/>
        <end position="188"/>
    </location>
</feature>
<comment type="caution">
    <text evidence="3">The sequence shown here is derived from an EMBL/GenBank/DDBJ whole genome shotgun (WGS) entry which is preliminary data.</text>
</comment>
<evidence type="ECO:0000256" key="1">
    <source>
        <dbReference type="ARBA" id="ARBA00022962"/>
    </source>
</evidence>
<dbReference type="Proteomes" id="UP000312784">
    <property type="component" value="Unassembled WGS sequence"/>
</dbReference>
<sequence>MRVLLIDAYDSFVYIVKNYIDVMGHDSEIVRWDHVRLDAVVNYDAIILGPGPGHPTECGYLDIIRHAEGKVPIFGICLGMQAIAQFYGLPVVQAEKRLHGKISTIRCSGTNCFSGLPNEFKVTRYHSLIADDSAQQENSPLKVTARSLEDNYIMGLKHQDWCIEGVQFHPESICSEYGYRILENFFFQSMMTRLLRDGYYAISA</sequence>
<protein>
    <submittedName>
        <fullName evidence="3">Aminodeoxychorismate/anthranilate synthase component II</fullName>
    </submittedName>
</protein>
<dbReference type="NCBIfam" id="TIGR00566">
    <property type="entry name" value="trpG_papA"/>
    <property type="match status" value="1"/>
</dbReference>
<dbReference type="CDD" id="cd01743">
    <property type="entry name" value="GATase1_Anthranilate_Synthase"/>
    <property type="match status" value="1"/>
</dbReference>
<evidence type="ECO:0000259" key="2">
    <source>
        <dbReference type="Pfam" id="PF00117"/>
    </source>
</evidence>
<proteinExistence type="predicted"/>
<evidence type="ECO:0000313" key="3">
    <source>
        <dbReference type="EMBL" id="TNV16134.1"/>
    </source>
</evidence>
<dbReference type="Gene3D" id="3.40.50.880">
    <property type="match status" value="1"/>
</dbReference>
<keyword evidence="1" id="KW-0315">Glutamine amidotransferase</keyword>
<dbReference type="PRINTS" id="PR00099">
    <property type="entry name" value="CPSGATASE"/>
</dbReference>
<dbReference type="RefSeq" id="WP_140024768.1">
    <property type="nucleotide sequence ID" value="NZ_JBHUFG010000018.1"/>
</dbReference>
<dbReference type="PROSITE" id="PS51273">
    <property type="entry name" value="GATASE_TYPE_1"/>
    <property type="match status" value="1"/>
</dbReference>
<dbReference type="Pfam" id="PF00117">
    <property type="entry name" value="GATase"/>
    <property type="match status" value="1"/>
</dbReference>
<evidence type="ECO:0000313" key="4">
    <source>
        <dbReference type="Proteomes" id="UP000312784"/>
    </source>
</evidence>
<dbReference type="InterPro" id="IPR017926">
    <property type="entry name" value="GATASE"/>
</dbReference>
<dbReference type="PANTHER" id="PTHR43418:SF4">
    <property type="entry name" value="MULTIFUNCTIONAL TRYPTOPHAN BIOSYNTHESIS PROTEIN"/>
    <property type="match status" value="1"/>
</dbReference>
<dbReference type="EMBL" id="VEWL01000005">
    <property type="protein sequence ID" value="TNV16134.1"/>
    <property type="molecule type" value="Genomic_DNA"/>
</dbReference>
<name>A0ABY2Y6U3_9HYPH</name>
<dbReference type="SUPFAM" id="SSF52317">
    <property type="entry name" value="Class I glutamine amidotransferase-like"/>
    <property type="match status" value="1"/>
</dbReference>
<dbReference type="InterPro" id="IPR050472">
    <property type="entry name" value="Anth_synth/Amidotransfase"/>
</dbReference>
<organism evidence="3 4">
    <name type="scientific">Ochrobactrum teleogrylli</name>
    <dbReference type="NCBI Taxonomy" id="2479765"/>
    <lineage>
        <taxon>Bacteria</taxon>
        <taxon>Pseudomonadati</taxon>
        <taxon>Pseudomonadota</taxon>
        <taxon>Alphaproteobacteria</taxon>
        <taxon>Hyphomicrobiales</taxon>
        <taxon>Brucellaceae</taxon>
        <taxon>Brucella/Ochrobactrum group</taxon>
        <taxon>Ochrobactrum</taxon>
    </lineage>
</organism>
<dbReference type="PANTHER" id="PTHR43418">
    <property type="entry name" value="MULTIFUNCTIONAL TRYPTOPHAN BIOSYNTHESIS PROTEIN-RELATED"/>
    <property type="match status" value="1"/>
</dbReference>
<dbReference type="PRINTS" id="PR00097">
    <property type="entry name" value="ANTSNTHASEII"/>
</dbReference>
<gene>
    <name evidence="3" type="ORF">FIC94_09885</name>
</gene>
<keyword evidence="4" id="KW-1185">Reference proteome</keyword>
<dbReference type="InterPro" id="IPR006221">
    <property type="entry name" value="TrpG/PapA_dom"/>
</dbReference>
<reference evidence="3 4" key="1">
    <citation type="submission" date="2019-06" db="EMBL/GenBank/DDBJ databases">
        <title>Ochrobactrum cricket sp.nov., isolated from the insect Teleogryllus occipitalis living in deserted cropland.</title>
        <authorList>
            <person name="Hu M."/>
        </authorList>
    </citation>
    <scope>NUCLEOTIDE SEQUENCE [LARGE SCALE GENOMIC DNA]</scope>
    <source>
        <strain evidence="3 4">LCB8</strain>
    </source>
</reference>
<dbReference type="InterPro" id="IPR029062">
    <property type="entry name" value="Class_I_gatase-like"/>
</dbReference>
<dbReference type="PRINTS" id="PR00096">
    <property type="entry name" value="GATASE"/>
</dbReference>
<accession>A0ABY2Y6U3</accession>